<protein>
    <recommendedName>
        <fullName evidence="3">Glycerol kinase</fullName>
    </recommendedName>
</protein>
<reference evidence="1 2" key="1">
    <citation type="submission" date="2022-03" db="EMBL/GenBank/DDBJ databases">
        <authorList>
            <person name="Nunn A."/>
            <person name="Chopra R."/>
            <person name="Nunn A."/>
            <person name="Contreras Garrido A."/>
        </authorList>
    </citation>
    <scope>NUCLEOTIDE SEQUENCE [LARGE SCALE GENOMIC DNA]</scope>
</reference>
<proteinExistence type="predicted"/>
<evidence type="ECO:0000313" key="2">
    <source>
        <dbReference type="Proteomes" id="UP000836841"/>
    </source>
</evidence>
<sequence length="371" mass="40659">MLCPFKYPSLSLSLNLSDYIQPAPMLSSSGSSLLWRNRAPAPAPRPPPPHYFPLSSSIGFGHRSTTSPLSCSSDIAPGFNPWSEFAQNVSGEWDGFGADFSREGKPLELPESVVPEAYREWEVKVFDWQTQCPTLAQPDAQTFLYKSIKLLPTVGCEADAATRYSIDQRSIGATNLSALAFSFSVTGSYVAVWPLGNDQLEVEHCLINPNDKESRVRIFQVVRLAETSMLLQSVKVFRELWDGPFRDGDQLGGCAIRSSGFASTPTTPASVVAGSWRALLATASFHASDSGCIQQATGEKVTEIAREEKDLLLLPQELWCSLQESKDRERVFSVGWLFEPGHAITSTCVFSSDSKLKEVTMGRETALSSDV</sequence>
<name>A0AAU9T054_THLAR</name>
<accession>A0AAU9T054</accession>
<organism evidence="1 2">
    <name type="scientific">Thlaspi arvense</name>
    <name type="common">Field penny-cress</name>
    <dbReference type="NCBI Taxonomy" id="13288"/>
    <lineage>
        <taxon>Eukaryota</taxon>
        <taxon>Viridiplantae</taxon>
        <taxon>Streptophyta</taxon>
        <taxon>Embryophyta</taxon>
        <taxon>Tracheophyta</taxon>
        <taxon>Spermatophyta</taxon>
        <taxon>Magnoliopsida</taxon>
        <taxon>eudicotyledons</taxon>
        <taxon>Gunneridae</taxon>
        <taxon>Pentapetalae</taxon>
        <taxon>rosids</taxon>
        <taxon>malvids</taxon>
        <taxon>Brassicales</taxon>
        <taxon>Brassicaceae</taxon>
        <taxon>Thlaspideae</taxon>
        <taxon>Thlaspi</taxon>
    </lineage>
</organism>
<evidence type="ECO:0000313" key="1">
    <source>
        <dbReference type="EMBL" id="CAH2075785.1"/>
    </source>
</evidence>
<keyword evidence="2" id="KW-1185">Reference proteome</keyword>
<evidence type="ECO:0008006" key="3">
    <source>
        <dbReference type="Google" id="ProtNLM"/>
    </source>
</evidence>
<gene>
    <name evidence="1" type="ORF">TAV2_LOCUS24946</name>
</gene>
<dbReference type="AlphaFoldDB" id="A0AAU9T054"/>
<dbReference type="Proteomes" id="UP000836841">
    <property type="component" value="Chromosome 7"/>
</dbReference>
<dbReference type="EMBL" id="OU466863">
    <property type="protein sequence ID" value="CAH2075785.1"/>
    <property type="molecule type" value="Genomic_DNA"/>
</dbReference>